<feature type="compositionally biased region" description="Basic and acidic residues" evidence="2">
    <location>
        <begin position="217"/>
        <end position="227"/>
    </location>
</feature>
<proteinExistence type="predicted"/>
<name>A0AAV1R8Z9_9ROSI</name>
<comment type="caution">
    <text evidence="4">The sequence shown here is derived from an EMBL/GenBank/DDBJ whole genome shotgun (WGS) entry which is preliminary data.</text>
</comment>
<dbReference type="PANTHER" id="PTHR14738">
    <property type="entry name" value="ZINC FINGER CCCH DOMAIN-CONTAINING PROTEIN 14"/>
    <property type="match status" value="1"/>
</dbReference>
<feature type="compositionally biased region" description="Basic and acidic residues" evidence="2">
    <location>
        <begin position="461"/>
        <end position="477"/>
    </location>
</feature>
<dbReference type="InterPro" id="IPR035979">
    <property type="entry name" value="RBD_domain_sf"/>
</dbReference>
<gene>
    <name evidence="4" type="ORF">DCAF_LOCUS8163</name>
</gene>
<feature type="region of interest" description="Disordered" evidence="2">
    <location>
        <begin position="181"/>
        <end position="235"/>
    </location>
</feature>
<dbReference type="EMBL" id="CAWUPB010000913">
    <property type="protein sequence ID" value="CAK7330835.1"/>
    <property type="molecule type" value="Genomic_DNA"/>
</dbReference>
<dbReference type="GO" id="GO:0008143">
    <property type="term" value="F:poly(A) binding"/>
    <property type="evidence" value="ECO:0007669"/>
    <property type="project" value="InterPro"/>
</dbReference>
<evidence type="ECO:0000313" key="4">
    <source>
        <dbReference type="EMBL" id="CAK7330835.1"/>
    </source>
</evidence>
<feature type="compositionally biased region" description="Low complexity" evidence="2">
    <location>
        <begin position="520"/>
        <end position="529"/>
    </location>
</feature>
<dbReference type="FunFam" id="3.30.70.330:FF:000616">
    <property type="entry name" value="RNA binding (RRM/RBD/RNP motifs) family protein"/>
    <property type="match status" value="1"/>
</dbReference>
<dbReference type="PANTHER" id="PTHR14738:SF32">
    <property type="entry name" value="RNA BINDING (RRM_RBD_RNP MOTIFS) FAMILY PROTEIN"/>
    <property type="match status" value="1"/>
</dbReference>
<dbReference type="AlphaFoldDB" id="A0AAV1R8Z9"/>
<evidence type="ECO:0000313" key="5">
    <source>
        <dbReference type="Proteomes" id="UP001314170"/>
    </source>
</evidence>
<dbReference type="InterPro" id="IPR040366">
    <property type="entry name" value="Nab2/ZC3H14"/>
</dbReference>
<dbReference type="GO" id="GO:0043488">
    <property type="term" value="P:regulation of mRNA stability"/>
    <property type="evidence" value="ECO:0007669"/>
    <property type="project" value="InterPro"/>
</dbReference>
<reference evidence="4 5" key="1">
    <citation type="submission" date="2024-01" db="EMBL/GenBank/DDBJ databases">
        <authorList>
            <person name="Waweru B."/>
        </authorList>
    </citation>
    <scope>NUCLEOTIDE SEQUENCE [LARGE SCALE GENOMIC DNA]</scope>
</reference>
<evidence type="ECO:0000256" key="1">
    <source>
        <dbReference type="PROSITE-ProRule" id="PRU00176"/>
    </source>
</evidence>
<dbReference type="SUPFAM" id="SSF54928">
    <property type="entry name" value="RNA-binding domain, RBD"/>
    <property type="match status" value="1"/>
</dbReference>
<dbReference type="GO" id="GO:0005634">
    <property type="term" value="C:nucleus"/>
    <property type="evidence" value="ECO:0007669"/>
    <property type="project" value="TreeGrafter"/>
</dbReference>
<protein>
    <recommendedName>
        <fullName evidence="3">RRM domain-containing protein</fullName>
    </recommendedName>
</protein>
<dbReference type="Pfam" id="PF00076">
    <property type="entry name" value="RRM_1"/>
    <property type="match status" value="1"/>
</dbReference>
<keyword evidence="1" id="KW-0694">RNA-binding</keyword>
<evidence type="ECO:0000256" key="2">
    <source>
        <dbReference type="SAM" id="MobiDB-lite"/>
    </source>
</evidence>
<dbReference type="Gene3D" id="3.30.70.330">
    <property type="match status" value="1"/>
</dbReference>
<organism evidence="4 5">
    <name type="scientific">Dovyalis caffra</name>
    <dbReference type="NCBI Taxonomy" id="77055"/>
    <lineage>
        <taxon>Eukaryota</taxon>
        <taxon>Viridiplantae</taxon>
        <taxon>Streptophyta</taxon>
        <taxon>Embryophyta</taxon>
        <taxon>Tracheophyta</taxon>
        <taxon>Spermatophyta</taxon>
        <taxon>Magnoliopsida</taxon>
        <taxon>eudicotyledons</taxon>
        <taxon>Gunneridae</taxon>
        <taxon>Pentapetalae</taxon>
        <taxon>rosids</taxon>
        <taxon>fabids</taxon>
        <taxon>Malpighiales</taxon>
        <taxon>Salicaceae</taxon>
        <taxon>Flacourtieae</taxon>
        <taxon>Dovyalis</taxon>
    </lineage>
</organism>
<accession>A0AAV1R8Z9</accession>
<feature type="domain" description="RRM" evidence="3">
    <location>
        <begin position="538"/>
        <end position="615"/>
    </location>
</feature>
<dbReference type="SMART" id="SM00360">
    <property type="entry name" value="RRM"/>
    <property type="match status" value="1"/>
</dbReference>
<dbReference type="PROSITE" id="PS50102">
    <property type="entry name" value="RRM"/>
    <property type="match status" value="1"/>
</dbReference>
<keyword evidence="5" id="KW-1185">Reference proteome</keyword>
<feature type="compositionally biased region" description="Basic and acidic residues" evidence="2">
    <location>
        <begin position="133"/>
        <end position="158"/>
    </location>
</feature>
<dbReference type="InterPro" id="IPR000504">
    <property type="entry name" value="RRM_dom"/>
</dbReference>
<dbReference type="GO" id="GO:0005737">
    <property type="term" value="C:cytoplasm"/>
    <property type="evidence" value="ECO:0007669"/>
    <property type="project" value="TreeGrafter"/>
</dbReference>
<sequence length="744" mass="82082">MGDYTDDVLVHDGEEINGAIGVKNCLLLSRRIFKIVFLETLHFGNSFEAIMMFNFLLMVDILPLNGTLWEYVIVLLRNGRDKEGARNELNVFLGDDSDSFVSWLWDHLATNMDLYVQPQETCTDEVARTNPTRGEHTVGSESHHMDSELEKVKPDNLSRGRHKKEWKGVVRDVNYPTPLRSSVVDTIHQEEKTHRKVSRARRSPSPQPTQQKKRSRHDAGQHVKQRDAVSQATSGAPRRLLQFAVRDAVGTLRPSGMGKEPSLKRLRSVVSTSTEDMSLFDHPRRLQSIARVPNPMATVLKAVREAAEDVVKVKSAGSVFDRLGRDMDASLTTEPVTQFRDAAVEDGEYEEFNEIKEQTHSNYLQRSEYCGHAGALSMMGHEAGLTFDSMSGNEGYDDANVVDHRVMDVSQTGTLYSSKGEDSLMSKYNVAKDQDQSVSAANISRKIGSISVNVNTWRPPHYQESRDAVMDNRKSVQDNEADAGRFGAKRTKEVSNPVSVGNGNAKPAGDIQQEPQKPPSSASGSYAAGRPLEDADSRTIFVNNVHFAATKDSLSRHFNKFGEVLKVVIVTDAATGQPTGSAYVEFMRKEAADNALSLDGTSFMSRILKVTKRSSSNQEASPLMTWPRIARGSPYAAGRFARVSFPRGTPATFRPRLHVKPGARSLQWKRDAQVPLAESSAAVSGSIVVSPLPAASPMSEQKQNQMGILALSTLTDDNTKSIATDGSKKLHLALPPLLLRDPII</sequence>
<feature type="region of interest" description="Disordered" evidence="2">
    <location>
        <begin position="461"/>
        <end position="530"/>
    </location>
</feature>
<evidence type="ECO:0000259" key="3">
    <source>
        <dbReference type="PROSITE" id="PS50102"/>
    </source>
</evidence>
<dbReference type="Proteomes" id="UP001314170">
    <property type="component" value="Unassembled WGS sequence"/>
</dbReference>
<feature type="region of interest" description="Disordered" evidence="2">
    <location>
        <begin position="129"/>
        <end position="163"/>
    </location>
</feature>
<dbReference type="InterPro" id="IPR012677">
    <property type="entry name" value="Nucleotide-bd_a/b_plait_sf"/>
</dbReference>